<organism evidence="1">
    <name type="scientific">Anopheles braziliensis</name>
    <dbReference type="NCBI Taxonomy" id="58242"/>
    <lineage>
        <taxon>Eukaryota</taxon>
        <taxon>Metazoa</taxon>
        <taxon>Ecdysozoa</taxon>
        <taxon>Arthropoda</taxon>
        <taxon>Hexapoda</taxon>
        <taxon>Insecta</taxon>
        <taxon>Pterygota</taxon>
        <taxon>Neoptera</taxon>
        <taxon>Endopterygota</taxon>
        <taxon>Diptera</taxon>
        <taxon>Nematocera</taxon>
        <taxon>Culicoidea</taxon>
        <taxon>Culicidae</taxon>
        <taxon>Anophelinae</taxon>
        <taxon>Anopheles</taxon>
    </lineage>
</organism>
<accession>A0A2M3ZWK0</accession>
<dbReference type="AlphaFoldDB" id="A0A2M3ZWK0"/>
<sequence>MNLLLTIFPFLGNHNAAATGFSFIRFDDALILFLYFDAFRFEQLSQLLYLFLELTNKLSVGVLVNDGLADDLLSTIGISQCAECFIVVDISRRYGGDHGGL</sequence>
<proteinExistence type="predicted"/>
<evidence type="ECO:0000313" key="1">
    <source>
        <dbReference type="EMBL" id="MBW32913.1"/>
    </source>
</evidence>
<protein>
    <submittedName>
        <fullName evidence="1">Putative secreted peptide</fullName>
    </submittedName>
</protein>
<reference evidence="1" key="1">
    <citation type="submission" date="2018-01" db="EMBL/GenBank/DDBJ databases">
        <title>An insight into the sialome of Amazonian anophelines.</title>
        <authorList>
            <person name="Ribeiro J.M."/>
            <person name="Scarpassa V."/>
            <person name="Calvo E."/>
        </authorList>
    </citation>
    <scope>NUCLEOTIDE SEQUENCE</scope>
    <source>
        <tissue evidence="1">Salivary glands</tissue>
    </source>
</reference>
<name>A0A2M3ZWK0_9DIPT</name>
<dbReference type="EMBL" id="GGFM01012162">
    <property type="protein sequence ID" value="MBW32913.1"/>
    <property type="molecule type" value="Transcribed_RNA"/>
</dbReference>